<dbReference type="PANTHER" id="PTHR43826">
    <property type="entry name" value="GLUCOSE-6-PHOSPHATE EXCHANGER SLC37A4"/>
    <property type="match status" value="1"/>
</dbReference>
<evidence type="ECO:0000256" key="3">
    <source>
        <dbReference type="ARBA" id="ARBA00022692"/>
    </source>
</evidence>
<keyword evidence="9" id="KW-1185">Reference proteome</keyword>
<dbReference type="SUPFAM" id="SSF103473">
    <property type="entry name" value="MFS general substrate transporter"/>
    <property type="match status" value="1"/>
</dbReference>
<protein>
    <submittedName>
        <fullName evidence="8">Major facilitator superfamily MFS_1</fullName>
    </submittedName>
</protein>
<dbReference type="InterPro" id="IPR020846">
    <property type="entry name" value="MFS_dom"/>
</dbReference>
<dbReference type="AlphaFoldDB" id="D9R3F3"/>
<dbReference type="RefSeq" id="WP_013272988.1">
    <property type="nucleotide sequence ID" value="NC_014376.1"/>
</dbReference>
<comment type="subcellular location">
    <subcellularLocation>
        <location evidence="1">Cell membrane</location>
        <topology evidence="1">Multi-pass membrane protein</topology>
    </subcellularLocation>
</comment>
<dbReference type="GO" id="GO:0005886">
    <property type="term" value="C:plasma membrane"/>
    <property type="evidence" value="ECO:0007669"/>
    <property type="project" value="UniProtKB-SubCell"/>
</dbReference>
<evidence type="ECO:0000313" key="9">
    <source>
        <dbReference type="Proteomes" id="UP000001662"/>
    </source>
</evidence>
<feature type="domain" description="Major facilitator superfamily (MFS) profile" evidence="7">
    <location>
        <begin position="7"/>
        <end position="293"/>
    </location>
</feature>
<evidence type="ECO:0000256" key="2">
    <source>
        <dbReference type="ARBA" id="ARBA00022448"/>
    </source>
</evidence>
<keyword evidence="2" id="KW-0813">Transport</keyword>
<feature type="transmembrane region" description="Helical" evidence="6">
    <location>
        <begin position="253"/>
        <end position="278"/>
    </location>
</feature>
<dbReference type="EMBL" id="CP002109">
    <property type="protein sequence ID" value="ADL04902.1"/>
    <property type="molecule type" value="Genomic_DNA"/>
</dbReference>
<feature type="transmembrane region" description="Helical" evidence="6">
    <location>
        <begin position="72"/>
        <end position="92"/>
    </location>
</feature>
<dbReference type="Pfam" id="PF07690">
    <property type="entry name" value="MFS_1"/>
    <property type="match status" value="1"/>
</dbReference>
<proteinExistence type="predicted"/>
<feature type="transmembrane region" description="Helical" evidence="6">
    <location>
        <begin position="216"/>
        <end position="233"/>
    </location>
</feature>
<evidence type="ECO:0000256" key="5">
    <source>
        <dbReference type="ARBA" id="ARBA00023136"/>
    </source>
</evidence>
<evidence type="ECO:0000259" key="7">
    <source>
        <dbReference type="PROSITE" id="PS50850"/>
    </source>
</evidence>
<dbReference type="PROSITE" id="PS50850">
    <property type="entry name" value="MFS"/>
    <property type="match status" value="1"/>
</dbReference>
<dbReference type="OrthoDB" id="9766638at2"/>
<dbReference type="GO" id="GO:0035435">
    <property type="term" value="P:phosphate ion transmembrane transport"/>
    <property type="evidence" value="ECO:0007669"/>
    <property type="project" value="TreeGrafter"/>
</dbReference>
<evidence type="ECO:0000313" key="8">
    <source>
        <dbReference type="EMBL" id="ADL04902.1"/>
    </source>
</evidence>
<keyword evidence="4 6" id="KW-1133">Transmembrane helix</keyword>
<keyword evidence="5 6" id="KW-0472">Membrane</keyword>
<dbReference type="InterPro" id="IPR011701">
    <property type="entry name" value="MFS"/>
</dbReference>
<organism evidence="8 9">
    <name type="scientific">Lacrimispora saccharolytica (strain ATCC 35040 / DSM 2544 / NRCC 2533 / WM1)</name>
    <name type="common">Clostridium saccharolyticum</name>
    <dbReference type="NCBI Taxonomy" id="610130"/>
    <lineage>
        <taxon>Bacteria</taxon>
        <taxon>Bacillati</taxon>
        <taxon>Bacillota</taxon>
        <taxon>Clostridia</taxon>
        <taxon>Lachnospirales</taxon>
        <taxon>Lachnospiraceae</taxon>
        <taxon>Lacrimispora</taxon>
    </lineage>
</organism>
<dbReference type="STRING" id="610130.Closa_2329"/>
<dbReference type="InterPro" id="IPR051337">
    <property type="entry name" value="OPA_Antiporter"/>
</dbReference>
<dbReference type="PaxDb" id="610130-Closa_2329"/>
<evidence type="ECO:0000256" key="6">
    <source>
        <dbReference type="SAM" id="Phobius"/>
    </source>
</evidence>
<feature type="transmembrane region" description="Helical" evidence="6">
    <location>
        <begin position="131"/>
        <end position="155"/>
    </location>
</feature>
<feature type="transmembrane region" description="Helical" evidence="6">
    <location>
        <begin position="161"/>
        <end position="184"/>
    </location>
</feature>
<feature type="transmembrane region" description="Helical" evidence="6">
    <location>
        <begin position="44"/>
        <end position="65"/>
    </location>
</feature>
<sequence length="293" mass="33004">MNKHRLLFLLCWIAYFSTYIGRQNYAASMSEIIAAEGYLNRTCGLVGTGFFITYGLGQIISGFLGDRFSPKWMIFTGIFLSSLSNLSMCFLTSPEAMTAVWCVNGAAQSMTWSPLLRIFSEYLPEKEQKTACVNIATTYPAAVFLIYPLCSFLIYVSGWRMVFLVSGGFMLAVSLLWASGFAWLERLYPEREGSCTRKSMDQYGTNTQCFRVTGNLILLLSLAGFLLTIQGALRDGVTGWVPSYLSNTYEVGTFITIFATAFLPFINLFGVYFANLIYRKGRKMNWKPRPSYL</sequence>
<dbReference type="InterPro" id="IPR036259">
    <property type="entry name" value="MFS_trans_sf"/>
</dbReference>
<accession>D9R3F3</accession>
<dbReference type="PANTHER" id="PTHR43826:SF3">
    <property type="entry name" value="GLUCOSE-6-PHOSPHATE EXCHANGER SLC37A4"/>
    <property type="match status" value="1"/>
</dbReference>
<evidence type="ECO:0000256" key="1">
    <source>
        <dbReference type="ARBA" id="ARBA00004651"/>
    </source>
</evidence>
<gene>
    <name evidence="8" type="ordered locus">Closa_2329</name>
</gene>
<keyword evidence="3 6" id="KW-0812">Transmembrane</keyword>
<dbReference type="HOGENOM" id="CLU_948997_0_0_9"/>
<dbReference type="eggNOG" id="COG2271">
    <property type="taxonomic scope" value="Bacteria"/>
</dbReference>
<dbReference type="Gene3D" id="1.20.1250.20">
    <property type="entry name" value="MFS general substrate transporter like domains"/>
    <property type="match status" value="1"/>
</dbReference>
<dbReference type="GO" id="GO:0061513">
    <property type="term" value="F:glucose 6-phosphate:phosphate antiporter activity"/>
    <property type="evidence" value="ECO:0007669"/>
    <property type="project" value="TreeGrafter"/>
</dbReference>
<dbReference type="KEGG" id="csh:Closa_2329"/>
<name>D9R3F3_LACSW</name>
<reference evidence="8" key="1">
    <citation type="submission" date="2010-07" db="EMBL/GenBank/DDBJ databases">
        <title>Complete sequence of Clostridium saccharolyticum WM1.</title>
        <authorList>
            <consortium name="US DOE Joint Genome Institute"/>
            <person name="Lucas S."/>
            <person name="Copeland A."/>
            <person name="Lapidus A."/>
            <person name="Cheng J.-F."/>
            <person name="Bruce D."/>
            <person name="Goodwin L."/>
            <person name="Pitluck S."/>
            <person name="Chertkov O."/>
            <person name="Detter J.C."/>
            <person name="Han C."/>
            <person name="Tapia R."/>
            <person name="Land M."/>
            <person name="Hauser L."/>
            <person name="Chang Y.-J."/>
            <person name="Jeffries C."/>
            <person name="Kyrpides N."/>
            <person name="Ivanova N."/>
            <person name="Mikhailova N."/>
            <person name="Mouttaki H."/>
            <person name="Lin L."/>
            <person name="Zhou J."/>
            <person name="Hemme C.L."/>
            <person name="Woyke T."/>
        </authorList>
    </citation>
    <scope>NUCLEOTIDE SEQUENCE [LARGE SCALE GENOMIC DNA]</scope>
    <source>
        <strain evidence="8">WM1</strain>
    </source>
</reference>
<evidence type="ECO:0000256" key="4">
    <source>
        <dbReference type="ARBA" id="ARBA00022989"/>
    </source>
</evidence>
<dbReference type="Proteomes" id="UP000001662">
    <property type="component" value="Chromosome"/>
</dbReference>